<feature type="domain" description="ExoI SH3-like" evidence="16">
    <location>
        <begin position="198"/>
        <end position="353"/>
    </location>
</feature>
<evidence type="ECO:0000256" key="2">
    <source>
        <dbReference type="ARBA" id="ARBA00012108"/>
    </source>
</evidence>
<feature type="binding site" evidence="15">
    <location>
        <position position="11"/>
    </location>
    <ligand>
        <name>Mg(2+)</name>
        <dbReference type="ChEBI" id="CHEBI:18420"/>
        <label>1</label>
    </ligand>
</feature>
<dbReference type="Gene3D" id="1.20.1280.70">
    <property type="entry name" value="Exonuclease ExoI, domain 3"/>
    <property type="match status" value="1"/>
</dbReference>
<evidence type="ECO:0000259" key="17">
    <source>
        <dbReference type="PROSITE" id="PS51785"/>
    </source>
</evidence>
<dbReference type="Pfam" id="PF00929">
    <property type="entry name" value="RNase_T"/>
    <property type="match status" value="1"/>
</dbReference>
<dbReference type="InterPro" id="IPR058561">
    <property type="entry name" value="Exonuc_1_C"/>
</dbReference>
<sequence length="483" mass="54856">MSTTPSFLWHDYETFGADPARDRPSQFAAQRTNAELEPVGEPLLLYCQPSIDVLPHPDACLLTGISPQQARELGVPEYEFARQIAEAFGQPGSCGAGYNSIRFDDEVTRHLLYRNFYDPYEREWRGGNSRWDLIDVVRLWHALRPQGLEWPKREDGATSFKLEHLSAANALNHAKAHDAISDVEATIALARRLKQAQPRLFEHALKLRDKRYAGSLLDVNAMTPVLHVSAKIPASRGCLAVIVPLARHPTNNNCVLTYDLGQDIEALLSLDPEELRERVFARAEDLPEGVERLPLKGVHLNKSPMLSPLSALRPTDAERWGIDLAACLERREALHAVREALAAKVQEVFSAPEYGEQDPELSLYGGFLPDEDKARLAKVRAASGDALWRYQDSFKDPRYDELLFRYRARHFPDFLDEDEKARWQDFVQRKLRYDTGLASLTLEAYEALLAERFAGEPQPERLRLLQKLKDWPVESGLMRLLES</sequence>
<protein>
    <recommendedName>
        <fullName evidence="3 13">Exodeoxyribonuclease I</fullName>
        <ecNumber evidence="2 13">3.1.11.1</ecNumber>
    </recommendedName>
</protein>
<dbReference type="EMBL" id="RJVO01000003">
    <property type="protein sequence ID" value="ROH91193.1"/>
    <property type="molecule type" value="Genomic_DNA"/>
</dbReference>
<keyword evidence="6 13" id="KW-0227">DNA damage</keyword>
<dbReference type="InterPro" id="IPR013620">
    <property type="entry name" value="Exonuc_1_SH3"/>
</dbReference>
<dbReference type="GO" id="GO:0046872">
    <property type="term" value="F:metal ion binding"/>
    <property type="evidence" value="ECO:0007669"/>
    <property type="project" value="UniProtKB-KW"/>
</dbReference>
<dbReference type="InterPro" id="IPR034747">
    <property type="entry name" value="EXOI_SH3"/>
</dbReference>
<evidence type="ECO:0000256" key="4">
    <source>
        <dbReference type="ARBA" id="ARBA00022722"/>
    </source>
</evidence>
<evidence type="ECO:0000256" key="9">
    <source>
        <dbReference type="ARBA" id="ARBA00022842"/>
    </source>
</evidence>
<dbReference type="SUPFAM" id="SSF53098">
    <property type="entry name" value="Ribonuclease H-like"/>
    <property type="match status" value="1"/>
</dbReference>
<comment type="subunit">
    <text evidence="12">Monomer. Interacts with ssb (via C-terminus); this interaction stimulates the exonuclease activity by recruiting the enzyme to its substrate.</text>
</comment>
<organism evidence="18 19">
    <name type="scientific">Stagnimonas aquatica</name>
    <dbReference type="NCBI Taxonomy" id="2689987"/>
    <lineage>
        <taxon>Bacteria</taxon>
        <taxon>Pseudomonadati</taxon>
        <taxon>Pseudomonadota</taxon>
        <taxon>Gammaproteobacteria</taxon>
        <taxon>Nevskiales</taxon>
        <taxon>Nevskiaceae</taxon>
        <taxon>Stagnimonas</taxon>
    </lineage>
</organism>
<dbReference type="RefSeq" id="WP_123211648.1">
    <property type="nucleotide sequence ID" value="NZ_RJVO01000003.1"/>
</dbReference>
<evidence type="ECO:0000256" key="15">
    <source>
        <dbReference type="PIRSR" id="PIRSR000977-2"/>
    </source>
</evidence>
<proteinExistence type="predicted"/>
<evidence type="ECO:0000256" key="8">
    <source>
        <dbReference type="ARBA" id="ARBA00022839"/>
    </source>
</evidence>
<dbReference type="InterPro" id="IPR038649">
    <property type="entry name" value="EXOI_SH3_sf"/>
</dbReference>
<comment type="caution">
    <text evidence="18">The sequence shown here is derived from an EMBL/GenBank/DDBJ whole genome shotgun (WGS) entry which is preliminary data.</text>
</comment>
<dbReference type="CDD" id="cd06138">
    <property type="entry name" value="ExoI_N"/>
    <property type="match status" value="1"/>
</dbReference>
<evidence type="ECO:0000256" key="3">
    <source>
        <dbReference type="ARBA" id="ARBA00019900"/>
    </source>
</evidence>
<keyword evidence="9 15" id="KW-0460">Magnesium</keyword>
<dbReference type="AlphaFoldDB" id="A0A3N0VEI7"/>
<dbReference type="InterPro" id="IPR012337">
    <property type="entry name" value="RNaseH-like_sf"/>
</dbReference>
<dbReference type="EC" id="3.1.11.1" evidence="2 13"/>
<comment type="catalytic activity">
    <reaction evidence="1 13">
        <text>Exonucleolytic cleavage in the 3'- to 5'-direction to yield nucleoside 5'-phosphates.</text>
        <dbReference type="EC" id="3.1.11.1"/>
    </reaction>
</comment>
<dbReference type="Gene3D" id="3.30.1520.20">
    <property type="entry name" value="Exonuclease ExoI, domain 2"/>
    <property type="match status" value="1"/>
</dbReference>
<feature type="binding site" evidence="15">
    <location>
        <position position="182"/>
    </location>
    <ligand>
        <name>Mg(2+)</name>
        <dbReference type="ChEBI" id="CHEBI:18420"/>
        <label>2</label>
    </ligand>
</feature>
<feature type="binding site" evidence="15">
    <location>
        <position position="13"/>
    </location>
    <ligand>
        <name>Mg(2+)</name>
        <dbReference type="ChEBI" id="CHEBI:18420"/>
        <label>2</label>
    </ligand>
</feature>
<dbReference type="Pfam" id="PF08411">
    <property type="entry name" value="ExoI_SH3"/>
    <property type="match status" value="1"/>
</dbReference>
<feature type="binding site" evidence="14">
    <location>
        <position position="13"/>
    </location>
    <ligand>
        <name>substrate</name>
    </ligand>
</feature>
<dbReference type="FunFam" id="3.30.420.10:FF:000033">
    <property type="entry name" value="Exodeoxyribonuclease I"/>
    <property type="match status" value="1"/>
</dbReference>
<dbReference type="PROSITE" id="PS51784">
    <property type="entry name" value="EXOI_SH3"/>
    <property type="match status" value="1"/>
</dbReference>
<evidence type="ECO:0000256" key="12">
    <source>
        <dbReference type="ARBA" id="ARBA00046792"/>
    </source>
</evidence>
<dbReference type="InterPro" id="IPR013520">
    <property type="entry name" value="Ribonucl_H"/>
</dbReference>
<evidence type="ECO:0000256" key="7">
    <source>
        <dbReference type="ARBA" id="ARBA00022801"/>
    </source>
</evidence>
<evidence type="ECO:0000256" key="11">
    <source>
        <dbReference type="ARBA" id="ARBA00023204"/>
    </source>
</evidence>
<evidence type="ECO:0000256" key="1">
    <source>
        <dbReference type="ARBA" id="ARBA00000563"/>
    </source>
</evidence>
<keyword evidence="8 13" id="KW-0269">Exonuclease</keyword>
<evidence type="ECO:0000259" key="16">
    <source>
        <dbReference type="PROSITE" id="PS51784"/>
    </source>
</evidence>
<evidence type="ECO:0000256" key="13">
    <source>
        <dbReference type="PIRNR" id="PIRNR000977"/>
    </source>
</evidence>
<dbReference type="PIRSF" id="PIRSF000977">
    <property type="entry name" value="Exodeoxyribonuclease_I"/>
    <property type="match status" value="1"/>
</dbReference>
<feature type="domain" description="ExoI C-terminal" evidence="17">
    <location>
        <begin position="355"/>
        <end position="476"/>
    </location>
</feature>
<dbReference type="FunCoup" id="A0A3N0VEI7">
    <property type="interactions" value="77"/>
</dbReference>
<evidence type="ECO:0000256" key="6">
    <source>
        <dbReference type="ARBA" id="ARBA00022763"/>
    </source>
</evidence>
<dbReference type="GO" id="GO:0003677">
    <property type="term" value="F:DNA binding"/>
    <property type="evidence" value="ECO:0007669"/>
    <property type="project" value="UniProtKB-KW"/>
</dbReference>
<feature type="binding site" evidence="14">
    <location>
        <position position="161"/>
    </location>
    <ligand>
        <name>substrate</name>
    </ligand>
</feature>
<dbReference type="Pfam" id="PF26016">
    <property type="entry name" value="ExoI_C"/>
    <property type="match status" value="1"/>
</dbReference>
<gene>
    <name evidence="18" type="ORF">ED208_07700</name>
</gene>
<keyword evidence="5 15" id="KW-0479">Metal-binding</keyword>
<dbReference type="PROSITE" id="PS51785">
    <property type="entry name" value="EXOI_C"/>
    <property type="match status" value="1"/>
</dbReference>
<evidence type="ECO:0000256" key="5">
    <source>
        <dbReference type="ARBA" id="ARBA00022723"/>
    </source>
</evidence>
<accession>A0A3N0VEI7</accession>
<dbReference type="InParanoid" id="A0A3N0VEI7"/>
<dbReference type="Proteomes" id="UP000282106">
    <property type="component" value="Unassembled WGS sequence"/>
</dbReference>
<keyword evidence="11 13" id="KW-0234">DNA repair</keyword>
<keyword evidence="19" id="KW-1185">Reference proteome</keyword>
<evidence type="ECO:0000256" key="10">
    <source>
        <dbReference type="ARBA" id="ARBA00023125"/>
    </source>
</evidence>
<reference evidence="18 19" key="1">
    <citation type="submission" date="2018-10" db="EMBL/GenBank/DDBJ databases">
        <authorList>
            <person name="Chen W.-M."/>
        </authorList>
    </citation>
    <scope>NUCLEOTIDE SEQUENCE [LARGE SCALE GENOMIC DNA]</scope>
    <source>
        <strain evidence="18 19">THS-13</strain>
    </source>
</reference>
<dbReference type="Gene3D" id="1.10.287.1240">
    <property type="match status" value="1"/>
</dbReference>
<dbReference type="InterPro" id="IPR036397">
    <property type="entry name" value="RNaseH_sf"/>
</dbReference>
<comment type="cofactor">
    <cofactor evidence="15">
        <name>Mg(2+)</name>
        <dbReference type="ChEBI" id="CHEBI:18420"/>
    </cofactor>
    <text evidence="15">Binds 2 Mg(2+) ions per monomer.</text>
</comment>
<keyword evidence="10" id="KW-0238">DNA-binding</keyword>
<name>A0A3N0VEI7_9GAMM</name>
<dbReference type="GO" id="GO:0006281">
    <property type="term" value="P:DNA repair"/>
    <property type="evidence" value="ECO:0007669"/>
    <property type="project" value="UniProtKB-KW"/>
</dbReference>
<dbReference type="NCBIfam" id="NF008746">
    <property type="entry name" value="PRK11779.1"/>
    <property type="match status" value="1"/>
</dbReference>
<evidence type="ECO:0000313" key="18">
    <source>
        <dbReference type="EMBL" id="ROH91193.1"/>
    </source>
</evidence>
<evidence type="ECO:0000256" key="14">
    <source>
        <dbReference type="PIRSR" id="PIRSR000977-1"/>
    </source>
</evidence>
<evidence type="ECO:0000313" key="19">
    <source>
        <dbReference type="Proteomes" id="UP000282106"/>
    </source>
</evidence>
<keyword evidence="7 13" id="KW-0378">Hydrolase</keyword>
<keyword evidence="4 13" id="KW-0540">Nuclease</keyword>
<dbReference type="Gene3D" id="3.30.420.10">
    <property type="entry name" value="Ribonuclease H-like superfamily/Ribonuclease H"/>
    <property type="match status" value="1"/>
</dbReference>
<dbReference type="InterPro" id="IPR023607">
    <property type="entry name" value="Exodeoxyribonuclease_I"/>
</dbReference>
<dbReference type="GO" id="GO:0008310">
    <property type="term" value="F:single-stranded DNA 3'-5' DNA exonuclease activity"/>
    <property type="evidence" value="ECO:0007669"/>
    <property type="project" value="UniProtKB-EC"/>
</dbReference>